<evidence type="ECO:0000256" key="1">
    <source>
        <dbReference type="SAM" id="MobiDB-lite"/>
    </source>
</evidence>
<dbReference type="Pfam" id="PF20209">
    <property type="entry name" value="DUF6570"/>
    <property type="match status" value="1"/>
</dbReference>
<comment type="caution">
    <text evidence="3">The sequence shown here is derived from an EMBL/GenBank/DDBJ whole genome shotgun (WGS) entry which is preliminary data.</text>
</comment>
<evidence type="ECO:0000259" key="2">
    <source>
        <dbReference type="Pfam" id="PF20209"/>
    </source>
</evidence>
<reference evidence="3 4" key="1">
    <citation type="journal article" date="2021" name="Nat. Commun.">
        <title>Genetic determinants of endophytism in the Arabidopsis root mycobiome.</title>
        <authorList>
            <person name="Mesny F."/>
            <person name="Miyauchi S."/>
            <person name="Thiergart T."/>
            <person name="Pickel B."/>
            <person name="Atanasova L."/>
            <person name="Karlsson M."/>
            <person name="Huettel B."/>
            <person name="Barry K.W."/>
            <person name="Haridas S."/>
            <person name="Chen C."/>
            <person name="Bauer D."/>
            <person name="Andreopoulos W."/>
            <person name="Pangilinan J."/>
            <person name="LaButti K."/>
            <person name="Riley R."/>
            <person name="Lipzen A."/>
            <person name="Clum A."/>
            <person name="Drula E."/>
            <person name="Henrissat B."/>
            <person name="Kohler A."/>
            <person name="Grigoriev I.V."/>
            <person name="Martin F.M."/>
            <person name="Hacquard S."/>
        </authorList>
    </citation>
    <scope>NUCLEOTIDE SEQUENCE [LARGE SCALE GENOMIC DNA]</scope>
    <source>
        <strain evidence="3 4">MPI-CAGE-CH-0241</strain>
    </source>
</reference>
<evidence type="ECO:0000313" key="3">
    <source>
        <dbReference type="EMBL" id="KAH6871329.1"/>
    </source>
</evidence>
<protein>
    <recommendedName>
        <fullName evidence="2">DUF6570 domain-containing protein</fullName>
    </recommendedName>
</protein>
<dbReference type="AlphaFoldDB" id="A0A9P9AHH3"/>
<sequence length="364" mass="41290">MGGAHEQQAWRHIAPATSPASREVLAVPGPVPELEITSTSNTSRRRRRRTNQAAGEGPPVKRIRSGVRTERTEEERREDLASVLRYLDEEFAEKDRLSRNREWCTPVPHERKVSTVQAFHRAFHDTETLPVWTCMVCYRKRGKAELEGVKWDQWLCWSMGNSEDPSSPLSCRKCFPVGSDVLACPECVSCLMRGCLSAAARLHVRLGCEHMFPEKLKGLTPVEEKLISLNSCYGFITKYGIVDAQHQGVTYPKHVKGHITVFPNNVQELVTKVLPHPLVKVMDEIHVSWHGAQKPGPSDLARLLSVRRRVVERALAWLQSNNPHYRDIEIDEAEMDSWGAPPCGVPSQILQRMERNEPSAWEKV</sequence>
<dbReference type="Proteomes" id="UP000777438">
    <property type="component" value="Unassembled WGS sequence"/>
</dbReference>
<feature type="region of interest" description="Disordered" evidence="1">
    <location>
        <begin position="1"/>
        <end position="75"/>
    </location>
</feature>
<dbReference type="EMBL" id="JAGPYM010000056">
    <property type="protein sequence ID" value="KAH6871329.1"/>
    <property type="molecule type" value="Genomic_DNA"/>
</dbReference>
<organism evidence="3 4">
    <name type="scientific">Thelonectria olida</name>
    <dbReference type="NCBI Taxonomy" id="1576542"/>
    <lineage>
        <taxon>Eukaryota</taxon>
        <taxon>Fungi</taxon>
        <taxon>Dikarya</taxon>
        <taxon>Ascomycota</taxon>
        <taxon>Pezizomycotina</taxon>
        <taxon>Sordariomycetes</taxon>
        <taxon>Hypocreomycetidae</taxon>
        <taxon>Hypocreales</taxon>
        <taxon>Nectriaceae</taxon>
        <taxon>Thelonectria</taxon>
    </lineage>
</organism>
<feature type="domain" description="DUF6570" evidence="2">
    <location>
        <begin position="212"/>
        <end position="336"/>
    </location>
</feature>
<name>A0A9P9AHH3_9HYPO</name>
<keyword evidence="4" id="KW-1185">Reference proteome</keyword>
<feature type="non-terminal residue" evidence="3">
    <location>
        <position position="364"/>
    </location>
</feature>
<proteinExistence type="predicted"/>
<dbReference type="InterPro" id="IPR046700">
    <property type="entry name" value="DUF6570"/>
</dbReference>
<evidence type="ECO:0000313" key="4">
    <source>
        <dbReference type="Proteomes" id="UP000777438"/>
    </source>
</evidence>
<accession>A0A9P9AHH3</accession>
<dbReference type="OrthoDB" id="3067952at2759"/>
<gene>
    <name evidence="3" type="ORF">B0T10DRAFT_450465</name>
</gene>